<dbReference type="Proteomes" id="UP000037511">
    <property type="component" value="Unassembled WGS sequence"/>
</dbReference>
<dbReference type="RefSeq" id="WP_050445582.1">
    <property type="nucleotide sequence ID" value="NZ_LGVG01000004.1"/>
</dbReference>
<dbReference type="GO" id="GO:0045254">
    <property type="term" value="C:pyruvate dehydrogenase complex"/>
    <property type="evidence" value="ECO:0007669"/>
    <property type="project" value="UniProtKB-UniRule"/>
</dbReference>
<evidence type="ECO:0000256" key="5">
    <source>
        <dbReference type="ARBA" id="ARBA00023315"/>
    </source>
</evidence>
<dbReference type="EMBL" id="LGVG01000004">
    <property type="protein sequence ID" value="KNE28789.1"/>
    <property type="molecule type" value="Genomic_DNA"/>
</dbReference>
<dbReference type="Pfam" id="PF00364">
    <property type="entry name" value="Biotin_lipoyl"/>
    <property type="match status" value="1"/>
</dbReference>
<dbReference type="AlphaFoldDB" id="A0AAW3I7Q4"/>
<dbReference type="PANTHER" id="PTHR23151">
    <property type="entry name" value="DIHYDROLIPOAMIDE ACETYL/SUCCINYL-TRANSFERASE-RELATED"/>
    <property type="match status" value="1"/>
</dbReference>
<protein>
    <recommendedName>
        <fullName evidence="8">Acetyltransferase component of pyruvate dehydrogenase complex</fullName>
        <ecNumber evidence="8">2.3.1.12</ecNumber>
    </recommendedName>
</protein>
<keyword evidence="3 8" id="KW-0808">Transferase</keyword>
<comment type="caution">
    <text evidence="12">The sequence shown here is derived from an EMBL/GenBank/DDBJ whole genome shotgun (WGS) entry which is preliminary data.</text>
</comment>
<dbReference type="InterPro" id="IPR023213">
    <property type="entry name" value="CAT-like_dom_sf"/>
</dbReference>
<evidence type="ECO:0000313" key="13">
    <source>
        <dbReference type="Proteomes" id="UP000037511"/>
    </source>
</evidence>
<comment type="function">
    <text evidence="6">The pyruvate dehydrogenase complex catalyzes the overall conversion of pyruvate to acetyl-CoA and CO(2). It contains multiple copies of three enzymatic components: pyruvate dehydrogenase (E1), dihydrolipoamide acetyltransferase (E2) and lipoamide dehydrogenase (E3).</text>
</comment>
<evidence type="ECO:0000256" key="1">
    <source>
        <dbReference type="ARBA" id="ARBA00007317"/>
    </source>
</evidence>
<dbReference type="InterPro" id="IPR003016">
    <property type="entry name" value="2-oxoA_DH_lipoyl-BS"/>
</dbReference>
<dbReference type="InterPro" id="IPR004167">
    <property type="entry name" value="PSBD"/>
</dbReference>
<dbReference type="InterPro" id="IPR045257">
    <property type="entry name" value="E2/Pdx1"/>
</dbReference>
<feature type="compositionally biased region" description="Polar residues" evidence="9">
    <location>
        <begin position="165"/>
        <end position="179"/>
    </location>
</feature>
<comment type="catalytic activity">
    <reaction evidence="7 8">
        <text>N(6)-[(R)-dihydrolipoyl]-L-lysyl-[protein] + acetyl-CoA = N(6)-[(R)-S(8)-acetyldihydrolipoyl]-L-lysyl-[protein] + CoA</text>
        <dbReference type="Rhea" id="RHEA:17017"/>
        <dbReference type="Rhea" id="RHEA-COMP:10475"/>
        <dbReference type="Rhea" id="RHEA-COMP:10478"/>
        <dbReference type="ChEBI" id="CHEBI:57287"/>
        <dbReference type="ChEBI" id="CHEBI:57288"/>
        <dbReference type="ChEBI" id="CHEBI:83100"/>
        <dbReference type="ChEBI" id="CHEBI:83111"/>
        <dbReference type="EC" id="2.3.1.12"/>
    </reaction>
</comment>
<dbReference type="PROSITE" id="PS00189">
    <property type="entry name" value="LIPOYL"/>
    <property type="match status" value="1"/>
</dbReference>
<comment type="subunit">
    <text evidence="2">Forms a 24-polypeptide structural core with octahedral symmetry.</text>
</comment>
<dbReference type="Gene3D" id="3.30.559.10">
    <property type="entry name" value="Chloramphenicol acetyltransferase-like domain"/>
    <property type="match status" value="1"/>
</dbReference>
<feature type="region of interest" description="Disordered" evidence="9">
    <location>
        <begin position="135"/>
        <end position="185"/>
    </location>
</feature>
<dbReference type="InterPro" id="IPR036625">
    <property type="entry name" value="E3-bd_dom_sf"/>
</dbReference>
<evidence type="ECO:0000256" key="2">
    <source>
        <dbReference type="ARBA" id="ARBA00011484"/>
    </source>
</evidence>
<dbReference type="InterPro" id="IPR000089">
    <property type="entry name" value="Biotin_lipoyl"/>
</dbReference>
<dbReference type="InterPro" id="IPR006257">
    <property type="entry name" value="LAT1"/>
</dbReference>
<feature type="compositionally biased region" description="Low complexity" evidence="9">
    <location>
        <begin position="135"/>
        <end position="164"/>
    </location>
</feature>
<feature type="region of interest" description="Disordered" evidence="9">
    <location>
        <begin position="221"/>
        <end position="245"/>
    </location>
</feature>
<evidence type="ECO:0000256" key="3">
    <source>
        <dbReference type="ARBA" id="ARBA00022679"/>
    </source>
</evidence>
<dbReference type="EC" id="2.3.1.12" evidence="8"/>
<evidence type="ECO:0000259" key="11">
    <source>
        <dbReference type="PROSITE" id="PS51826"/>
    </source>
</evidence>
<gene>
    <name evidence="12" type="ORF">AFM18_04440</name>
</gene>
<sequence>MAHLIKLPSIAADTSDGNLHQWLKKEGDPVAVGDALAEIETEKAIVEINAEHAGVLGRIVVPAGAASVPINTVIGVLLAEGDDVSVIDRLLAEHGGAAVGSSGAAAAAAGSSGNTASSAATSADAASAAMKSDAGAPAAGAPAAGWPSAGAPAAGSPAARSPAANTPSASGDVPASNTPVPGGRQFASPLARRLAAQWHVNLLGVTGTGPHGRIVRRDVESARDRAHDATTVSPPSSTRPAARRVPHTGMRRAIARRLTESKQNVPHFYLSVDCKMDALLALRSQANQGGAVKLSVNDFIVRAAALALREVPEVNVSWHDDAIEYHAGADISVAVATDGGLVTPIVRDADVKPLSAIAAEIVELAGRAKVSRLKPEEFTGGSLTVSNLGMYGISQFAAIINPPQAAILAVGAAERRPVVGENGELVAATVMTVTLSADHRAVDGAVGARWLAALRTLIENPVRILL</sequence>
<proteinExistence type="inferred from homology"/>
<feature type="domain" description="Lipoyl-binding" evidence="10">
    <location>
        <begin position="2"/>
        <end position="78"/>
    </location>
</feature>
<keyword evidence="5 8" id="KW-0012">Acyltransferase</keyword>
<dbReference type="PANTHER" id="PTHR23151:SF90">
    <property type="entry name" value="DIHYDROLIPOYLLYSINE-RESIDUE ACETYLTRANSFERASE COMPONENT OF PYRUVATE DEHYDROGENASE COMPLEX, MITOCHONDRIAL-RELATED"/>
    <property type="match status" value="1"/>
</dbReference>
<evidence type="ECO:0000256" key="8">
    <source>
        <dbReference type="RuleBase" id="RU361137"/>
    </source>
</evidence>
<evidence type="ECO:0000256" key="4">
    <source>
        <dbReference type="ARBA" id="ARBA00022823"/>
    </source>
</evidence>
<evidence type="ECO:0000256" key="6">
    <source>
        <dbReference type="ARBA" id="ARBA00025211"/>
    </source>
</evidence>
<dbReference type="SUPFAM" id="SSF52777">
    <property type="entry name" value="CoA-dependent acyltransferases"/>
    <property type="match status" value="1"/>
</dbReference>
<evidence type="ECO:0000256" key="7">
    <source>
        <dbReference type="ARBA" id="ARBA00048370"/>
    </source>
</evidence>
<keyword evidence="4 8" id="KW-0450">Lipoyl</keyword>
<dbReference type="PROSITE" id="PS51826">
    <property type="entry name" value="PSBD"/>
    <property type="match status" value="1"/>
</dbReference>
<dbReference type="CDD" id="cd06849">
    <property type="entry name" value="lipoyl_domain"/>
    <property type="match status" value="1"/>
</dbReference>
<name>A0AAW3I7Q4_9BURK</name>
<comment type="cofactor">
    <cofactor evidence="8">
        <name>(R)-lipoate</name>
        <dbReference type="ChEBI" id="CHEBI:83088"/>
    </cofactor>
    <text evidence="8">Binds 1 lipoyl cofactor covalently.</text>
</comment>
<dbReference type="NCBIfam" id="TIGR01349">
    <property type="entry name" value="PDHac_trf_mito"/>
    <property type="match status" value="1"/>
</dbReference>
<dbReference type="GO" id="GO:0004742">
    <property type="term" value="F:dihydrolipoyllysine-residue acetyltransferase activity"/>
    <property type="evidence" value="ECO:0007669"/>
    <property type="project" value="UniProtKB-UniRule"/>
</dbReference>
<reference evidence="12 13" key="1">
    <citation type="submission" date="2015-07" db="EMBL/GenBank/DDBJ databases">
        <title>Draft genome of Achromobacter spanius.</title>
        <authorList>
            <person name="Wang X."/>
        </authorList>
    </citation>
    <scope>NUCLEOTIDE SEQUENCE [LARGE SCALE GENOMIC DNA]</scope>
    <source>
        <strain evidence="12 13">CGMCC9173</strain>
    </source>
</reference>
<dbReference type="FunFam" id="3.30.559.10:FF:000003">
    <property type="entry name" value="Acetyltransferase component of pyruvate dehydrogenase complex"/>
    <property type="match status" value="1"/>
</dbReference>
<evidence type="ECO:0000313" key="12">
    <source>
        <dbReference type="EMBL" id="KNE28789.1"/>
    </source>
</evidence>
<dbReference type="InterPro" id="IPR011053">
    <property type="entry name" value="Single_hybrid_motif"/>
</dbReference>
<feature type="domain" description="Peripheral subunit-binding (PSBD)" evidence="11">
    <location>
        <begin position="186"/>
        <end position="223"/>
    </location>
</feature>
<dbReference type="InterPro" id="IPR001078">
    <property type="entry name" value="2-oxoacid_DH_actylTfrase"/>
</dbReference>
<accession>A0AAW3I7Q4</accession>
<comment type="similarity">
    <text evidence="1 8">Belongs to the 2-oxoacid dehydrogenase family.</text>
</comment>
<dbReference type="Gene3D" id="2.40.50.100">
    <property type="match status" value="1"/>
</dbReference>
<dbReference type="Gene3D" id="4.10.320.10">
    <property type="entry name" value="E3-binding domain"/>
    <property type="match status" value="1"/>
</dbReference>
<dbReference type="SUPFAM" id="SSF51230">
    <property type="entry name" value="Single hybrid motif"/>
    <property type="match status" value="1"/>
</dbReference>
<dbReference type="GO" id="GO:0006086">
    <property type="term" value="P:pyruvate decarboxylation to acetyl-CoA"/>
    <property type="evidence" value="ECO:0007669"/>
    <property type="project" value="InterPro"/>
</dbReference>
<evidence type="ECO:0000256" key="9">
    <source>
        <dbReference type="SAM" id="MobiDB-lite"/>
    </source>
</evidence>
<dbReference type="Pfam" id="PF00198">
    <property type="entry name" value="2-oxoacid_dh"/>
    <property type="match status" value="1"/>
</dbReference>
<evidence type="ECO:0000259" key="10">
    <source>
        <dbReference type="PROSITE" id="PS50968"/>
    </source>
</evidence>
<feature type="compositionally biased region" description="Polar residues" evidence="9">
    <location>
        <begin position="230"/>
        <end position="239"/>
    </location>
</feature>
<dbReference type="PROSITE" id="PS50968">
    <property type="entry name" value="BIOTINYL_LIPOYL"/>
    <property type="match status" value="1"/>
</dbReference>
<dbReference type="SUPFAM" id="SSF47005">
    <property type="entry name" value="Peripheral subunit-binding domain of 2-oxo acid dehydrogenase complex"/>
    <property type="match status" value="1"/>
</dbReference>
<organism evidence="12 13">
    <name type="scientific">Achromobacter spanius</name>
    <dbReference type="NCBI Taxonomy" id="217203"/>
    <lineage>
        <taxon>Bacteria</taxon>
        <taxon>Pseudomonadati</taxon>
        <taxon>Pseudomonadota</taxon>
        <taxon>Betaproteobacteria</taxon>
        <taxon>Burkholderiales</taxon>
        <taxon>Alcaligenaceae</taxon>
        <taxon>Achromobacter</taxon>
    </lineage>
</organism>
<dbReference type="Pfam" id="PF02817">
    <property type="entry name" value="E3_binding"/>
    <property type="match status" value="1"/>
</dbReference>